<evidence type="ECO:0000313" key="8">
    <source>
        <dbReference type="EMBL" id="RCS69902.1"/>
    </source>
</evidence>
<dbReference type="RefSeq" id="WP_086960345.1">
    <property type="nucleotide sequence ID" value="NZ_AP018681.1"/>
</dbReference>
<dbReference type="Proteomes" id="UP000252479">
    <property type="component" value="Unassembled WGS sequence"/>
</dbReference>
<dbReference type="GO" id="GO:0005975">
    <property type="term" value="P:carbohydrate metabolic process"/>
    <property type="evidence" value="ECO:0007669"/>
    <property type="project" value="InterPro"/>
</dbReference>
<feature type="chain" id="PRO_5016835753" evidence="6">
    <location>
        <begin position="19"/>
        <end position="264"/>
    </location>
</feature>
<evidence type="ECO:0000313" key="9">
    <source>
        <dbReference type="Proteomes" id="UP000252479"/>
    </source>
</evidence>
<feature type="active site" description="Nucleophile" evidence="5">
    <location>
        <position position="89"/>
    </location>
</feature>
<keyword evidence="2 6" id="KW-0732">Signal</keyword>
<dbReference type="PRINTS" id="PR00737">
    <property type="entry name" value="GLHYDRLASE16"/>
</dbReference>
<dbReference type="GO" id="GO:0004553">
    <property type="term" value="F:hydrolase activity, hydrolyzing O-glycosyl compounds"/>
    <property type="evidence" value="ECO:0007669"/>
    <property type="project" value="InterPro"/>
</dbReference>
<dbReference type="SUPFAM" id="SSF49899">
    <property type="entry name" value="Concanavalin A-like lectins/glucanases"/>
    <property type="match status" value="1"/>
</dbReference>
<evidence type="ECO:0000259" key="7">
    <source>
        <dbReference type="PROSITE" id="PS51762"/>
    </source>
</evidence>
<dbReference type="AlphaFoldDB" id="A0A368LGM7"/>
<dbReference type="InterPro" id="IPR000757">
    <property type="entry name" value="Beta-glucanase-like"/>
</dbReference>
<proteinExistence type="inferred from homology"/>
<feature type="signal peptide" evidence="6">
    <location>
        <begin position="1"/>
        <end position="18"/>
    </location>
</feature>
<dbReference type="PROSITE" id="PS51762">
    <property type="entry name" value="GH16_2"/>
    <property type="match status" value="1"/>
</dbReference>
<feature type="active site" description="Proton donor" evidence="5">
    <location>
        <position position="93"/>
    </location>
</feature>
<evidence type="ECO:0000256" key="1">
    <source>
        <dbReference type="ARBA" id="ARBA00006865"/>
    </source>
</evidence>
<keyword evidence="4" id="KW-0326">Glycosidase</keyword>
<evidence type="ECO:0000256" key="4">
    <source>
        <dbReference type="ARBA" id="ARBA00023295"/>
    </source>
</evidence>
<dbReference type="OrthoDB" id="9809583at2"/>
<comment type="caution">
    <text evidence="8">The sequence shown here is derived from an EMBL/GenBank/DDBJ whole genome shotgun (WGS) entry which is preliminary data.</text>
</comment>
<evidence type="ECO:0000256" key="2">
    <source>
        <dbReference type="ARBA" id="ARBA00022729"/>
    </source>
</evidence>
<organism evidence="8 9">
    <name type="scientific">Vibrio casei</name>
    <dbReference type="NCBI Taxonomy" id="673372"/>
    <lineage>
        <taxon>Bacteria</taxon>
        <taxon>Pseudomonadati</taxon>
        <taxon>Pseudomonadota</taxon>
        <taxon>Gammaproteobacteria</taxon>
        <taxon>Vibrionales</taxon>
        <taxon>Vibrionaceae</taxon>
        <taxon>Vibrio</taxon>
    </lineage>
</organism>
<sequence length="264" mass="30451">MKHWLIPLSLLFCLPVTAAEQQNQDTLAQSGQKNTTDTPLSGAEVYSLDTVHFGKFVVRMKLVSVPGAVSSFFTYDNQSWQGEGRPWREIDIESIGIKPDTLQTNLITGTLDKREHSEHKHSVEKLTDFHTYSLEWTPDHISWQVDNKTLHKETAQNSQQVVDMRDTPQTYRMNVWISEAIGWVGKFEKESLPAYQTIDWIEYHSYQKDGSFKLEWRDDFNSFDNKRWGKGDWGFPSNLVIFSPKNAYIKDGKLILALTSSEDN</sequence>
<evidence type="ECO:0000256" key="3">
    <source>
        <dbReference type="ARBA" id="ARBA00022801"/>
    </source>
</evidence>
<evidence type="ECO:0000256" key="6">
    <source>
        <dbReference type="SAM" id="SignalP"/>
    </source>
</evidence>
<evidence type="ECO:0000256" key="5">
    <source>
        <dbReference type="PIRSR" id="PIRSR608264-1"/>
    </source>
</evidence>
<dbReference type="InterPro" id="IPR013320">
    <property type="entry name" value="ConA-like_dom_sf"/>
</dbReference>
<dbReference type="PANTHER" id="PTHR10963:SF22">
    <property type="entry name" value="GLYCOSIDASE CRH2-RELATED"/>
    <property type="match status" value="1"/>
</dbReference>
<dbReference type="Gene3D" id="2.60.120.200">
    <property type="match status" value="1"/>
</dbReference>
<dbReference type="EMBL" id="QPGL01000002">
    <property type="protein sequence ID" value="RCS69902.1"/>
    <property type="molecule type" value="Genomic_DNA"/>
</dbReference>
<gene>
    <name evidence="8" type="ORF">CIK83_10450</name>
</gene>
<accession>A0A368LGM7</accession>
<comment type="similarity">
    <text evidence="1">Belongs to the glycosyl hydrolase 16 family.</text>
</comment>
<protein>
    <submittedName>
        <fullName evidence="8">Endo-beta-1,3-1,4 glucanase</fullName>
    </submittedName>
</protein>
<dbReference type="InterPro" id="IPR008264">
    <property type="entry name" value="Beta_glucanase"/>
</dbReference>
<dbReference type="Pfam" id="PF00722">
    <property type="entry name" value="Glyco_hydro_16"/>
    <property type="match status" value="1"/>
</dbReference>
<keyword evidence="3" id="KW-0378">Hydrolase</keyword>
<feature type="domain" description="GH16" evidence="7">
    <location>
        <begin position="9"/>
        <end position="209"/>
    </location>
</feature>
<name>A0A368LGM7_9VIBR</name>
<dbReference type="GeneID" id="303189342"/>
<reference evidence="8 9" key="1">
    <citation type="journal article" date="2017" name="Elife">
        <title>Extensive horizontal gene transfer in cheese-associated bacteria.</title>
        <authorList>
            <person name="Bonham K.S."/>
            <person name="Wolfe B.E."/>
            <person name="Dutton R.J."/>
        </authorList>
    </citation>
    <scope>NUCLEOTIDE SEQUENCE [LARGE SCALE GENOMIC DNA]</scope>
    <source>
        <strain evidence="8 9">JB196</strain>
    </source>
</reference>
<dbReference type="PANTHER" id="PTHR10963">
    <property type="entry name" value="GLYCOSYL HYDROLASE-RELATED"/>
    <property type="match status" value="1"/>
</dbReference>
<dbReference type="InterPro" id="IPR050546">
    <property type="entry name" value="Glycosyl_Hydrlase_16"/>
</dbReference>
<keyword evidence="9" id="KW-1185">Reference proteome</keyword>